<protein>
    <recommendedName>
        <fullName evidence="3">RNA-directed DNA polymerase, eukaryota</fullName>
    </recommendedName>
</protein>
<name>A0A9R1W1E0_LACSA</name>
<keyword evidence="2" id="KW-1185">Reference proteome</keyword>
<sequence>MKTLKEHCLNLEKTLKHNDSLNIDGLDLFHALKLLRDILHLEQLENSKIGKSVPDGVIRDVIMLFLKPLANLGDSSLFVIQNVLKSMLLLRKGITLLLRESEFLIKPYVILSMFVPHKSIFKKKYLWEEIYNLMSSEQERAWIIYGDFNEVGNRRSARDTHLTLKVHMNLINLSIC</sequence>
<reference evidence="1 2" key="1">
    <citation type="journal article" date="2017" name="Nat. Commun.">
        <title>Genome assembly with in vitro proximity ligation data and whole-genome triplication in lettuce.</title>
        <authorList>
            <person name="Reyes-Chin-Wo S."/>
            <person name="Wang Z."/>
            <person name="Yang X."/>
            <person name="Kozik A."/>
            <person name="Arikit S."/>
            <person name="Song C."/>
            <person name="Xia L."/>
            <person name="Froenicke L."/>
            <person name="Lavelle D.O."/>
            <person name="Truco M.J."/>
            <person name="Xia R."/>
            <person name="Zhu S."/>
            <person name="Xu C."/>
            <person name="Xu H."/>
            <person name="Xu X."/>
            <person name="Cox K."/>
            <person name="Korf I."/>
            <person name="Meyers B.C."/>
            <person name="Michelmore R.W."/>
        </authorList>
    </citation>
    <scope>NUCLEOTIDE SEQUENCE [LARGE SCALE GENOMIC DNA]</scope>
    <source>
        <strain evidence="2">cv. Salinas</strain>
        <tissue evidence="1">Seedlings</tissue>
    </source>
</reference>
<accession>A0A9R1W1E0</accession>
<gene>
    <name evidence="1" type="ORF">LSAT_V11C300129770</name>
</gene>
<dbReference type="EMBL" id="NBSK02000003">
    <property type="protein sequence ID" value="KAJ0216556.1"/>
    <property type="molecule type" value="Genomic_DNA"/>
</dbReference>
<evidence type="ECO:0000313" key="2">
    <source>
        <dbReference type="Proteomes" id="UP000235145"/>
    </source>
</evidence>
<comment type="caution">
    <text evidence="1">The sequence shown here is derived from an EMBL/GenBank/DDBJ whole genome shotgun (WGS) entry which is preliminary data.</text>
</comment>
<evidence type="ECO:0000313" key="1">
    <source>
        <dbReference type="EMBL" id="KAJ0216556.1"/>
    </source>
</evidence>
<dbReference type="Proteomes" id="UP000235145">
    <property type="component" value="Unassembled WGS sequence"/>
</dbReference>
<proteinExistence type="predicted"/>
<evidence type="ECO:0008006" key="3">
    <source>
        <dbReference type="Google" id="ProtNLM"/>
    </source>
</evidence>
<dbReference type="AlphaFoldDB" id="A0A9R1W1E0"/>
<organism evidence="1 2">
    <name type="scientific">Lactuca sativa</name>
    <name type="common">Garden lettuce</name>
    <dbReference type="NCBI Taxonomy" id="4236"/>
    <lineage>
        <taxon>Eukaryota</taxon>
        <taxon>Viridiplantae</taxon>
        <taxon>Streptophyta</taxon>
        <taxon>Embryophyta</taxon>
        <taxon>Tracheophyta</taxon>
        <taxon>Spermatophyta</taxon>
        <taxon>Magnoliopsida</taxon>
        <taxon>eudicotyledons</taxon>
        <taxon>Gunneridae</taxon>
        <taxon>Pentapetalae</taxon>
        <taxon>asterids</taxon>
        <taxon>campanulids</taxon>
        <taxon>Asterales</taxon>
        <taxon>Asteraceae</taxon>
        <taxon>Cichorioideae</taxon>
        <taxon>Cichorieae</taxon>
        <taxon>Lactucinae</taxon>
        <taxon>Lactuca</taxon>
    </lineage>
</organism>